<comment type="caution">
    <text evidence="1">The sequence shown here is derived from an EMBL/GenBank/DDBJ whole genome shotgun (WGS) entry which is preliminary data.</text>
</comment>
<dbReference type="EMBL" id="VSSQ01027861">
    <property type="protein sequence ID" value="MPM77313.1"/>
    <property type="molecule type" value="Genomic_DNA"/>
</dbReference>
<evidence type="ECO:0000313" key="1">
    <source>
        <dbReference type="EMBL" id="MPM77313.1"/>
    </source>
</evidence>
<gene>
    <name evidence="1" type="ORF">SDC9_124316</name>
</gene>
<reference evidence="1" key="1">
    <citation type="submission" date="2019-08" db="EMBL/GenBank/DDBJ databases">
        <authorList>
            <person name="Kucharzyk K."/>
            <person name="Murdoch R.W."/>
            <person name="Higgins S."/>
            <person name="Loffler F."/>
        </authorList>
    </citation>
    <scope>NUCLEOTIDE SEQUENCE</scope>
</reference>
<dbReference type="GO" id="GO:0005524">
    <property type="term" value="F:ATP binding"/>
    <property type="evidence" value="ECO:0007669"/>
    <property type="project" value="InterPro"/>
</dbReference>
<dbReference type="GO" id="GO:0006420">
    <property type="term" value="P:arginyl-tRNA aminoacylation"/>
    <property type="evidence" value="ECO:0007669"/>
    <property type="project" value="InterPro"/>
</dbReference>
<dbReference type="InterPro" id="IPR036695">
    <property type="entry name" value="Arg-tRNA-synth_N_sf"/>
</dbReference>
<accession>A0A645CK61</accession>
<organism evidence="1">
    <name type="scientific">bioreactor metagenome</name>
    <dbReference type="NCBI Taxonomy" id="1076179"/>
    <lineage>
        <taxon>unclassified sequences</taxon>
        <taxon>metagenomes</taxon>
        <taxon>ecological metagenomes</taxon>
    </lineage>
</organism>
<protein>
    <recommendedName>
        <fullName evidence="2">Arginine--tRNA ligase</fullName>
    </recommendedName>
</protein>
<dbReference type="GO" id="GO:0005737">
    <property type="term" value="C:cytoplasm"/>
    <property type="evidence" value="ECO:0007669"/>
    <property type="project" value="InterPro"/>
</dbReference>
<evidence type="ECO:0008006" key="2">
    <source>
        <dbReference type="Google" id="ProtNLM"/>
    </source>
</evidence>
<dbReference type="SUPFAM" id="SSF55190">
    <property type="entry name" value="Arginyl-tRNA synthetase (ArgRS), N-terminal 'additional' domain"/>
    <property type="match status" value="1"/>
</dbReference>
<name>A0A645CK61_9ZZZZ</name>
<proteinExistence type="predicted"/>
<sequence>MNPELFILNQVQAAANSLYNVELESSLIQIQATRKEFEGDFTAVMFPLLKISKKSPEQTGTEIGEYI</sequence>
<dbReference type="GO" id="GO:0004814">
    <property type="term" value="F:arginine-tRNA ligase activity"/>
    <property type="evidence" value="ECO:0007669"/>
    <property type="project" value="InterPro"/>
</dbReference>
<dbReference type="AlphaFoldDB" id="A0A645CK61"/>